<evidence type="ECO:0008006" key="3">
    <source>
        <dbReference type="Google" id="ProtNLM"/>
    </source>
</evidence>
<evidence type="ECO:0000313" key="2">
    <source>
        <dbReference type="Proteomes" id="UP000192472"/>
    </source>
</evidence>
<evidence type="ECO:0000313" key="1">
    <source>
        <dbReference type="EMBL" id="SMD32723.1"/>
    </source>
</evidence>
<sequence>MAVLLRVENSALKSAKSHFMSLIQTAIRGKLKSLPVHWMADNESINTIPAEFLIDEQGVINVVHYARDLTDELSTDIITRFAEEGVKVKQGMV</sequence>
<dbReference type="RefSeq" id="WP_139793750.1">
    <property type="nucleotide sequence ID" value="NZ_FWYF01000001.1"/>
</dbReference>
<organism evidence="1 2">
    <name type="scientific">Reichenbachiella faecimaris</name>
    <dbReference type="NCBI Taxonomy" id="692418"/>
    <lineage>
        <taxon>Bacteria</taxon>
        <taxon>Pseudomonadati</taxon>
        <taxon>Bacteroidota</taxon>
        <taxon>Cytophagia</taxon>
        <taxon>Cytophagales</taxon>
        <taxon>Reichenbachiellaceae</taxon>
        <taxon>Reichenbachiella</taxon>
    </lineage>
</organism>
<dbReference type="OrthoDB" id="9809746at2"/>
<accession>A0A1W2G7W1</accession>
<dbReference type="AlphaFoldDB" id="A0A1W2G7W1"/>
<keyword evidence="2" id="KW-1185">Reference proteome</keyword>
<dbReference type="EMBL" id="FWYF01000001">
    <property type="protein sequence ID" value="SMD32723.1"/>
    <property type="molecule type" value="Genomic_DNA"/>
</dbReference>
<dbReference type="STRING" id="692418.SAMN04488029_1074"/>
<proteinExistence type="predicted"/>
<name>A0A1W2G7W1_REIFA</name>
<protein>
    <recommendedName>
        <fullName evidence="3">AhpC/TSA family protein</fullName>
    </recommendedName>
</protein>
<gene>
    <name evidence="1" type="ORF">SAMN04488029_1074</name>
</gene>
<reference evidence="1 2" key="1">
    <citation type="submission" date="2017-04" db="EMBL/GenBank/DDBJ databases">
        <authorList>
            <person name="Afonso C.L."/>
            <person name="Miller P.J."/>
            <person name="Scott M.A."/>
            <person name="Spackman E."/>
            <person name="Goraichik I."/>
            <person name="Dimitrov K.M."/>
            <person name="Suarez D.L."/>
            <person name="Swayne D.E."/>
        </authorList>
    </citation>
    <scope>NUCLEOTIDE SEQUENCE [LARGE SCALE GENOMIC DNA]</scope>
    <source>
        <strain evidence="1 2">DSM 26133</strain>
    </source>
</reference>
<dbReference type="Proteomes" id="UP000192472">
    <property type="component" value="Unassembled WGS sequence"/>
</dbReference>